<organism evidence="2 3">
    <name type="scientific">Pseudonocardia alaniniphila</name>
    <dbReference type="NCBI Taxonomy" id="75291"/>
    <lineage>
        <taxon>Bacteria</taxon>
        <taxon>Bacillati</taxon>
        <taxon>Actinomycetota</taxon>
        <taxon>Actinomycetes</taxon>
        <taxon>Pseudonocardiales</taxon>
        <taxon>Pseudonocardiaceae</taxon>
        <taxon>Pseudonocardia</taxon>
    </lineage>
</organism>
<keyword evidence="3" id="KW-1185">Reference proteome</keyword>
<protein>
    <submittedName>
        <fullName evidence="2">Uncharacterized protein</fullName>
    </submittedName>
</protein>
<gene>
    <name evidence="2" type="ORF">MMF94_07665</name>
</gene>
<reference evidence="2 3" key="1">
    <citation type="submission" date="2022-03" db="EMBL/GenBank/DDBJ databases">
        <title>Pseudonocardia alaer sp. nov., a novel actinomycete isolated from reed forest soil.</title>
        <authorList>
            <person name="Wang L."/>
        </authorList>
    </citation>
    <scope>NUCLEOTIDE SEQUENCE [LARGE SCALE GENOMIC DNA]</scope>
    <source>
        <strain evidence="2 3">Y-16303</strain>
    </source>
</reference>
<accession>A0ABS9TAJ5</accession>
<proteinExistence type="predicted"/>
<name>A0ABS9TAJ5_9PSEU</name>
<sequence>MDAAYEALVAAYDALGCPIGRTPTDRQEWAMRRLPEFPEPDVGHQVGTRPEGNHRARKVRHRMSTPISRSGGGIVVNH</sequence>
<dbReference type="RefSeq" id="WP_241035588.1">
    <property type="nucleotide sequence ID" value="NZ_BAAAJF010000024.1"/>
</dbReference>
<evidence type="ECO:0000256" key="1">
    <source>
        <dbReference type="SAM" id="MobiDB-lite"/>
    </source>
</evidence>
<evidence type="ECO:0000313" key="2">
    <source>
        <dbReference type="EMBL" id="MCH6165555.1"/>
    </source>
</evidence>
<dbReference type="Proteomes" id="UP001299970">
    <property type="component" value="Unassembled WGS sequence"/>
</dbReference>
<dbReference type="EMBL" id="JAKXMK010000006">
    <property type="protein sequence ID" value="MCH6165555.1"/>
    <property type="molecule type" value="Genomic_DNA"/>
</dbReference>
<evidence type="ECO:0000313" key="3">
    <source>
        <dbReference type="Proteomes" id="UP001299970"/>
    </source>
</evidence>
<feature type="region of interest" description="Disordered" evidence="1">
    <location>
        <begin position="34"/>
        <end position="78"/>
    </location>
</feature>
<comment type="caution">
    <text evidence="2">The sequence shown here is derived from an EMBL/GenBank/DDBJ whole genome shotgun (WGS) entry which is preliminary data.</text>
</comment>